<dbReference type="CDD" id="cd23533">
    <property type="entry name" value="TFP_LU_ECD_BMPR2_like"/>
    <property type="match status" value="1"/>
</dbReference>
<dbReference type="InterPro" id="IPR045860">
    <property type="entry name" value="Snake_toxin-like_sf"/>
</dbReference>
<dbReference type="OrthoDB" id="5855855at2759"/>
<evidence type="ECO:0000313" key="4">
    <source>
        <dbReference type="WBParaSite" id="TCLT_0000016601-mRNA-1"/>
    </source>
</evidence>
<organism evidence="4">
    <name type="scientific">Thelazia callipaeda</name>
    <name type="common">Oriental eyeworm</name>
    <name type="synonym">Parasitic nematode</name>
    <dbReference type="NCBI Taxonomy" id="103827"/>
    <lineage>
        <taxon>Eukaryota</taxon>
        <taxon>Metazoa</taxon>
        <taxon>Ecdysozoa</taxon>
        <taxon>Nematoda</taxon>
        <taxon>Chromadorea</taxon>
        <taxon>Rhabditida</taxon>
        <taxon>Spirurina</taxon>
        <taxon>Spiruromorpha</taxon>
        <taxon>Thelazioidea</taxon>
        <taxon>Thelaziidae</taxon>
        <taxon>Thelazia</taxon>
    </lineage>
</organism>
<evidence type="ECO:0000313" key="3">
    <source>
        <dbReference type="Proteomes" id="UP000276776"/>
    </source>
</evidence>
<dbReference type="EMBL" id="UYYF01000010">
    <property type="protein sequence ID" value="VDM95027.1"/>
    <property type="molecule type" value="Genomic_DNA"/>
</dbReference>
<dbReference type="Gene3D" id="2.10.60.10">
    <property type="entry name" value="CD59"/>
    <property type="match status" value="1"/>
</dbReference>
<dbReference type="OMA" id="STFCCCY"/>
<sequence>MALWRIMLIFVLLCYSCSIVHMKLLTKNTVLLDDELDASELIDRFLERAKQNTRHHRAHRLPRRHRLSISTQQLTHIDAYGREYVKCRKSMPNFRSVIKRCYRPPSDDMRVGCYAVWDMKSEALVQDCWVQQAISMNNCGHRKCIADKSTFCCCYGHICNSRLELLENMSSSAEYS</sequence>
<dbReference type="SUPFAM" id="SSF57302">
    <property type="entry name" value="Snake toxin-like"/>
    <property type="match status" value="1"/>
</dbReference>
<feature type="signal peptide" evidence="1">
    <location>
        <begin position="1"/>
        <end position="22"/>
    </location>
</feature>
<name>A0A0N5CJG1_THECL</name>
<keyword evidence="3" id="KW-1185">Reference proteome</keyword>
<dbReference type="AlphaFoldDB" id="A0A0N5CJG1"/>
<proteinExistence type="predicted"/>
<dbReference type="Proteomes" id="UP000276776">
    <property type="component" value="Unassembled WGS sequence"/>
</dbReference>
<reference evidence="2 3" key="2">
    <citation type="submission" date="2018-11" db="EMBL/GenBank/DDBJ databases">
        <authorList>
            <consortium name="Pathogen Informatics"/>
        </authorList>
    </citation>
    <scope>NUCLEOTIDE SEQUENCE [LARGE SCALE GENOMIC DNA]</scope>
</reference>
<keyword evidence="1" id="KW-0732">Signal</keyword>
<dbReference type="STRING" id="103827.A0A0N5CJG1"/>
<accession>A0A0N5CJG1</accession>
<gene>
    <name evidence="2" type="ORF">TCLT_LOCUS167</name>
</gene>
<evidence type="ECO:0000256" key="1">
    <source>
        <dbReference type="SAM" id="SignalP"/>
    </source>
</evidence>
<dbReference type="WBParaSite" id="TCLT_0000016601-mRNA-1">
    <property type="protein sequence ID" value="TCLT_0000016601-mRNA-1"/>
    <property type="gene ID" value="TCLT_0000016601"/>
</dbReference>
<evidence type="ECO:0000313" key="2">
    <source>
        <dbReference type="EMBL" id="VDM95027.1"/>
    </source>
</evidence>
<feature type="chain" id="PRO_5043126273" evidence="1">
    <location>
        <begin position="23"/>
        <end position="176"/>
    </location>
</feature>
<reference evidence="4" key="1">
    <citation type="submission" date="2017-02" db="UniProtKB">
        <authorList>
            <consortium name="WormBaseParasite"/>
        </authorList>
    </citation>
    <scope>IDENTIFICATION</scope>
</reference>
<protein>
    <submittedName>
        <fullName evidence="4">Activin_recp domain-containing protein</fullName>
    </submittedName>
</protein>